<dbReference type="HAMAP" id="MF_00209">
    <property type="entry name" value="Inorganic_PPase"/>
    <property type="match status" value="1"/>
</dbReference>
<dbReference type="CDD" id="cd00412">
    <property type="entry name" value="pyrophosphatase"/>
    <property type="match status" value="1"/>
</dbReference>
<keyword evidence="3 7" id="KW-0479">Metal-binding</keyword>
<dbReference type="GO" id="GO:0006796">
    <property type="term" value="P:phosphate-containing compound metabolic process"/>
    <property type="evidence" value="ECO:0007669"/>
    <property type="project" value="InterPro"/>
</dbReference>
<dbReference type="SUPFAM" id="SSF50324">
    <property type="entry name" value="Inorganic pyrophosphatase"/>
    <property type="match status" value="1"/>
</dbReference>
<feature type="binding site" evidence="7">
    <location>
        <position position="64"/>
    </location>
    <ligand>
        <name>Mg(2+)</name>
        <dbReference type="ChEBI" id="CHEBI:18420"/>
        <label>2</label>
    </ligand>
</feature>
<evidence type="ECO:0000313" key="8">
    <source>
        <dbReference type="EMBL" id="QHT66622.1"/>
    </source>
</evidence>
<reference evidence="8 9" key="1">
    <citation type="submission" date="2020-01" db="EMBL/GenBank/DDBJ databases">
        <authorList>
            <person name="Kim M.K."/>
        </authorList>
    </citation>
    <scope>NUCLEOTIDE SEQUENCE [LARGE SCALE GENOMIC DNA]</scope>
    <source>
        <strain evidence="8 9">172606-1</strain>
    </source>
</reference>
<dbReference type="EMBL" id="CP048222">
    <property type="protein sequence ID" value="QHT66622.1"/>
    <property type="molecule type" value="Genomic_DNA"/>
</dbReference>
<gene>
    <name evidence="7" type="primary">ppa</name>
    <name evidence="8" type="ORF">GXP67_08115</name>
</gene>
<dbReference type="InterPro" id="IPR008162">
    <property type="entry name" value="Pyrophosphatase"/>
</dbReference>
<evidence type="ECO:0000256" key="7">
    <source>
        <dbReference type="HAMAP-Rule" id="MF_00209"/>
    </source>
</evidence>
<keyword evidence="2 7" id="KW-0963">Cytoplasm</keyword>
<keyword evidence="9" id="KW-1185">Reference proteome</keyword>
<comment type="function">
    <text evidence="7">Catalyzes the hydrolysis of inorganic pyrophosphate (PPi) forming two phosphate ions.</text>
</comment>
<comment type="catalytic activity">
    <reaction evidence="6 7">
        <text>diphosphate + H2O = 2 phosphate + H(+)</text>
        <dbReference type="Rhea" id="RHEA:24576"/>
        <dbReference type="ChEBI" id="CHEBI:15377"/>
        <dbReference type="ChEBI" id="CHEBI:15378"/>
        <dbReference type="ChEBI" id="CHEBI:33019"/>
        <dbReference type="ChEBI" id="CHEBI:43474"/>
        <dbReference type="EC" id="3.6.1.1"/>
    </reaction>
</comment>
<dbReference type="GO" id="GO:0000287">
    <property type="term" value="F:magnesium ion binding"/>
    <property type="evidence" value="ECO:0007669"/>
    <property type="project" value="UniProtKB-UniRule"/>
</dbReference>
<dbReference type="PANTHER" id="PTHR10286">
    <property type="entry name" value="INORGANIC PYROPHOSPHATASE"/>
    <property type="match status" value="1"/>
</dbReference>
<evidence type="ECO:0000256" key="6">
    <source>
        <dbReference type="ARBA" id="ARBA00047820"/>
    </source>
</evidence>
<dbReference type="FunFam" id="3.90.80.10:FF:000003">
    <property type="entry name" value="Inorganic pyrophosphatase"/>
    <property type="match status" value="1"/>
</dbReference>
<comment type="subunit">
    <text evidence="7">Homohexamer.</text>
</comment>
<feature type="binding site" evidence="7">
    <location>
        <position position="96"/>
    </location>
    <ligand>
        <name>Mg(2+)</name>
        <dbReference type="ChEBI" id="CHEBI:18420"/>
        <label>1</label>
    </ligand>
</feature>
<dbReference type="Pfam" id="PF00719">
    <property type="entry name" value="Pyrophosphatase"/>
    <property type="match status" value="1"/>
</dbReference>
<feature type="binding site" evidence="7">
    <location>
        <position position="133"/>
    </location>
    <ligand>
        <name>substrate</name>
    </ligand>
</feature>
<dbReference type="GO" id="GO:0004427">
    <property type="term" value="F:inorganic diphosphate phosphatase activity"/>
    <property type="evidence" value="ECO:0007669"/>
    <property type="project" value="UniProtKB-UniRule"/>
</dbReference>
<dbReference type="AlphaFoldDB" id="A0A6C0GFU8"/>
<evidence type="ECO:0000256" key="3">
    <source>
        <dbReference type="ARBA" id="ARBA00022723"/>
    </source>
</evidence>
<comment type="cofactor">
    <cofactor evidence="1 7">
        <name>Mg(2+)</name>
        <dbReference type="ChEBI" id="CHEBI:18420"/>
    </cofactor>
</comment>
<accession>A0A6C0GFU8</accession>
<proteinExistence type="inferred from homology"/>
<dbReference type="GO" id="GO:0005737">
    <property type="term" value="C:cytoplasm"/>
    <property type="evidence" value="ECO:0007669"/>
    <property type="project" value="UniProtKB-SubCell"/>
</dbReference>
<sequence>MKEKHDYFTIDAVVEIPKGSRNKYEYDPEKKMIRYDRMLFSSVHYPSDYGFIPETLGLDGDPIDALVLVSEPTFPGCLIEVKPIGLFKMYDEKGPDEKILCVPVSDPKWNYIDDLSEVNAHLKKEIEHFFQIYKELEKKKVGIEGWDSKEAAIRIIQEAQVRFQDKKSLRLNFLQGLSDM</sequence>
<dbReference type="Proteomes" id="UP000480178">
    <property type="component" value="Chromosome"/>
</dbReference>
<dbReference type="Gene3D" id="3.90.80.10">
    <property type="entry name" value="Inorganic pyrophosphatase"/>
    <property type="match status" value="1"/>
</dbReference>
<evidence type="ECO:0000256" key="1">
    <source>
        <dbReference type="ARBA" id="ARBA00001946"/>
    </source>
</evidence>
<evidence type="ECO:0000313" key="9">
    <source>
        <dbReference type="Proteomes" id="UP000480178"/>
    </source>
</evidence>
<name>A0A6C0GFU8_9BACT</name>
<dbReference type="PROSITE" id="PS00387">
    <property type="entry name" value="PPASE"/>
    <property type="match status" value="1"/>
</dbReference>
<dbReference type="EC" id="3.6.1.1" evidence="7"/>
<organism evidence="8 9">
    <name type="scientific">Rhodocytophaga rosea</name>
    <dbReference type="NCBI Taxonomy" id="2704465"/>
    <lineage>
        <taxon>Bacteria</taxon>
        <taxon>Pseudomonadati</taxon>
        <taxon>Bacteroidota</taxon>
        <taxon>Cytophagia</taxon>
        <taxon>Cytophagales</taxon>
        <taxon>Rhodocytophagaceae</taxon>
        <taxon>Rhodocytophaga</taxon>
    </lineage>
</organism>
<feature type="binding site" evidence="7">
    <location>
        <position position="59"/>
    </location>
    <ligand>
        <name>Mg(2+)</name>
        <dbReference type="ChEBI" id="CHEBI:18420"/>
        <label>1</label>
    </ligand>
</feature>
<dbReference type="RefSeq" id="WP_162442676.1">
    <property type="nucleotide sequence ID" value="NZ_CP048222.1"/>
</dbReference>
<keyword evidence="5 7" id="KW-0460">Magnesium</keyword>
<dbReference type="KEGG" id="rhoz:GXP67_08115"/>
<comment type="similarity">
    <text evidence="7">Belongs to the PPase family.</text>
</comment>
<feature type="binding site" evidence="7">
    <location>
        <position position="37"/>
    </location>
    <ligand>
        <name>substrate</name>
    </ligand>
</feature>
<evidence type="ECO:0000256" key="2">
    <source>
        <dbReference type="ARBA" id="ARBA00022490"/>
    </source>
</evidence>
<comment type="subcellular location">
    <subcellularLocation>
        <location evidence="7">Cytoplasm</location>
    </subcellularLocation>
</comment>
<feature type="binding site" evidence="7">
    <location>
        <position position="49"/>
    </location>
    <ligand>
        <name>substrate</name>
    </ligand>
</feature>
<feature type="binding site" evidence="7">
    <location>
        <position position="64"/>
    </location>
    <ligand>
        <name>Mg(2+)</name>
        <dbReference type="ChEBI" id="CHEBI:18420"/>
        <label>1</label>
    </ligand>
</feature>
<protein>
    <recommendedName>
        <fullName evidence="7">Inorganic pyrophosphatase</fullName>
        <ecNumber evidence="7">3.6.1.1</ecNumber>
    </recommendedName>
    <alternativeName>
        <fullName evidence="7">Pyrophosphate phospho-hydrolase</fullName>
        <shortName evidence="7">PPase</shortName>
    </alternativeName>
</protein>
<evidence type="ECO:0000256" key="5">
    <source>
        <dbReference type="ARBA" id="ARBA00022842"/>
    </source>
</evidence>
<dbReference type="InterPro" id="IPR036649">
    <property type="entry name" value="Pyrophosphatase_sf"/>
</dbReference>
<evidence type="ECO:0000256" key="4">
    <source>
        <dbReference type="ARBA" id="ARBA00022801"/>
    </source>
</evidence>
<feature type="binding site" evidence="7">
    <location>
        <position position="23"/>
    </location>
    <ligand>
        <name>substrate</name>
    </ligand>
</feature>
<keyword evidence="4 7" id="KW-0378">Hydrolase</keyword>